<evidence type="ECO:0000313" key="1">
    <source>
        <dbReference type="EMBL" id="MBK1868979.1"/>
    </source>
</evidence>
<sequence length="212" mass="22743">MRTPSPLVYLVDDDPSVLRAVKRLLTAGGFDTKAYSDPALFLAEHNPATPGCILLDMALPGLSGIDVQSKLAATAHRQPVIFMSGANNVPATITALKSGAMDFLLKPFDETVLLAAVRAAIARDAVSREEEAEVSDIAARLAGLTPRERAVFARVIAGRLNKQIAADLQIVEKTVKVHRARVMKKMGARSLAELVRLAYKYGLADDEPSPEA</sequence>
<dbReference type="EMBL" id="JAENHL010000007">
    <property type="protein sequence ID" value="MBK1868979.1"/>
    <property type="molecule type" value="Genomic_DNA"/>
</dbReference>
<proteinExistence type="predicted"/>
<name>A0ACC5R8I1_9HYPH</name>
<gene>
    <name evidence="1" type="ORF">JHL16_21650</name>
</gene>
<organism evidence="1 2">
    <name type="scientific">Taklimakanibacter albus</name>
    <dbReference type="NCBI Taxonomy" id="2800327"/>
    <lineage>
        <taxon>Bacteria</taxon>
        <taxon>Pseudomonadati</taxon>
        <taxon>Pseudomonadota</taxon>
        <taxon>Alphaproteobacteria</taxon>
        <taxon>Hyphomicrobiales</taxon>
        <taxon>Aestuariivirgaceae</taxon>
        <taxon>Taklimakanibacter</taxon>
    </lineage>
</organism>
<protein>
    <submittedName>
        <fullName evidence="1">Response regulator transcription factor</fullName>
    </submittedName>
</protein>
<accession>A0ACC5R8I1</accession>
<reference evidence="1" key="1">
    <citation type="submission" date="2021-01" db="EMBL/GenBank/DDBJ databases">
        <authorList>
            <person name="Sun Q."/>
        </authorList>
    </citation>
    <scope>NUCLEOTIDE SEQUENCE</scope>
    <source>
        <strain evidence="1">YIM B02566</strain>
    </source>
</reference>
<comment type="caution">
    <text evidence="1">The sequence shown here is derived from an EMBL/GenBank/DDBJ whole genome shotgun (WGS) entry which is preliminary data.</text>
</comment>
<dbReference type="Proteomes" id="UP000616151">
    <property type="component" value="Unassembled WGS sequence"/>
</dbReference>
<keyword evidence="2" id="KW-1185">Reference proteome</keyword>
<evidence type="ECO:0000313" key="2">
    <source>
        <dbReference type="Proteomes" id="UP000616151"/>
    </source>
</evidence>